<dbReference type="Proteomes" id="UP000183046">
    <property type="component" value="Unassembled WGS sequence"/>
</dbReference>
<dbReference type="Gene3D" id="3.40.50.720">
    <property type="entry name" value="NAD(P)-binding Rossmann-like Domain"/>
    <property type="match status" value="1"/>
</dbReference>
<sequence>MTSIALLGATGNVGSRLLDEALSRGHRVTALVREPARLASHADLNVVAGDVKDPQAAKALSGHDVLVSSLRFADIAPDTLIDFARATGIPRLLIVGGAASLKLPDGSRLFDAPAFPAEYRSEAGAGIATLDALRGVSDLDWVFVSPQMVFAPGTRTGRFRLGDDTLLFDAAGDSHISYEDFAVALLDEVERPVHHRTRFTVGY</sequence>
<dbReference type="InterPro" id="IPR051606">
    <property type="entry name" value="Polyketide_Oxido-like"/>
</dbReference>
<dbReference type="RefSeq" id="WP_074584155.1">
    <property type="nucleotide sequence ID" value="NZ_FMWB01000007.1"/>
</dbReference>
<evidence type="ECO:0000259" key="1">
    <source>
        <dbReference type="Pfam" id="PF13460"/>
    </source>
</evidence>
<reference evidence="3" key="1">
    <citation type="submission" date="2016-10" db="EMBL/GenBank/DDBJ databases">
        <authorList>
            <person name="de Groot N.N."/>
        </authorList>
    </citation>
    <scope>NUCLEOTIDE SEQUENCE [LARGE SCALE GENOMIC DNA]</scope>
    <source>
        <strain evidence="3">DSM 15758</strain>
    </source>
</reference>
<organism evidence="2 3">
    <name type="scientific">Pseudomonas oryzihabitans</name>
    <dbReference type="NCBI Taxonomy" id="47885"/>
    <lineage>
        <taxon>Bacteria</taxon>
        <taxon>Pseudomonadati</taxon>
        <taxon>Pseudomonadota</taxon>
        <taxon>Gammaproteobacteria</taxon>
        <taxon>Pseudomonadales</taxon>
        <taxon>Pseudomonadaceae</taxon>
        <taxon>Pseudomonas</taxon>
    </lineage>
</organism>
<dbReference type="OrthoDB" id="7352421at2"/>
<dbReference type="InterPro" id="IPR036291">
    <property type="entry name" value="NAD(P)-bd_dom_sf"/>
</dbReference>
<dbReference type="GO" id="GO:0016646">
    <property type="term" value="F:oxidoreductase activity, acting on the CH-NH group of donors, NAD or NADP as acceptor"/>
    <property type="evidence" value="ECO:0007669"/>
    <property type="project" value="TreeGrafter"/>
</dbReference>
<name>A0A1G5NQW0_9PSED</name>
<dbReference type="STRING" id="237610.BJP27_12515"/>
<comment type="caution">
    <text evidence="2">The sequence shown here is derived from an EMBL/GenBank/DDBJ whole genome shotgun (WGS) entry which is preliminary data.</text>
</comment>
<protein>
    <recommendedName>
        <fullName evidence="1">NAD(P)-binding domain-containing protein</fullName>
    </recommendedName>
</protein>
<proteinExistence type="predicted"/>
<dbReference type="PANTHER" id="PTHR43355:SF2">
    <property type="entry name" value="FLAVIN REDUCTASE (NADPH)"/>
    <property type="match status" value="1"/>
</dbReference>
<evidence type="ECO:0000313" key="3">
    <source>
        <dbReference type="Proteomes" id="UP000183046"/>
    </source>
</evidence>
<dbReference type="SUPFAM" id="SSF51735">
    <property type="entry name" value="NAD(P)-binding Rossmann-fold domains"/>
    <property type="match status" value="1"/>
</dbReference>
<dbReference type="EMBL" id="FMWB01000007">
    <property type="protein sequence ID" value="SCZ39725.1"/>
    <property type="molecule type" value="Genomic_DNA"/>
</dbReference>
<evidence type="ECO:0000313" key="2">
    <source>
        <dbReference type="EMBL" id="SCZ39725.1"/>
    </source>
</evidence>
<accession>A0A1G5NQW0</accession>
<dbReference type="AlphaFoldDB" id="A0A1G5NQW0"/>
<feature type="domain" description="NAD(P)-binding" evidence="1">
    <location>
        <begin position="8"/>
        <end position="190"/>
    </location>
</feature>
<gene>
    <name evidence="2" type="ORF">SAMN05216279_10795</name>
</gene>
<dbReference type="Pfam" id="PF13460">
    <property type="entry name" value="NAD_binding_10"/>
    <property type="match status" value="1"/>
</dbReference>
<dbReference type="PANTHER" id="PTHR43355">
    <property type="entry name" value="FLAVIN REDUCTASE (NADPH)"/>
    <property type="match status" value="1"/>
</dbReference>
<dbReference type="eggNOG" id="COG2910">
    <property type="taxonomic scope" value="Bacteria"/>
</dbReference>
<dbReference type="InterPro" id="IPR016040">
    <property type="entry name" value="NAD(P)-bd_dom"/>
</dbReference>